<dbReference type="PROSITE" id="PS50835">
    <property type="entry name" value="IG_LIKE"/>
    <property type="match status" value="1"/>
</dbReference>
<reference evidence="2 3" key="1">
    <citation type="submission" date="2020-01" db="EMBL/GenBank/DDBJ databases">
        <authorList>
            <person name="Kim M.K."/>
        </authorList>
    </citation>
    <scope>NUCLEOTIDE SEQUENCE [LARGE SCALE GENOMIC DNA]</scope>
    <source>
        <strain evidence="2 3">172606-1</strain>
    </source>
</reference>
<dbReference type="InterPro" id="IPR013783">
    <property type="entry name" value="Ig-like_fold"/>
</dbReference>
<evidence type="ECO:0000313" key="3">
    <source>
        <dbReference type="Proteomes" id="UP000480178"/>
    </source>
</evidence>
<dbReference type="InterPro" id="IPR044023">
    <property type="entry name" value="Ig_7"/>
</dbReference>
<dbReference type="SUPFAM" id="SSF48726">
    <property type="entry name" value="Immunoglobulin"/>
    <property type="match status" value="1"/>
</dbReference>
<name>A0A6C0GS94_9BACT</name>
<sequence length="1177" mass="122107">MIHIILRLLKRLSIGLYSRYTLWLLSFLLGSSLLQSPLYAQCPTCPSGATIISSNQSNLNINSGAVVCINAGITVTSISLNGGTLYNNGTVTGNVNFNSGSTIYNCNTFTPTNGMDINGPFHNYGTLTQPAGSNVSINSNGNFINYPGSISTFVSLSINSSILISSPITVNGNLTVNSGVTVSGPSGSCNSIAISGSFSNNGTFTNNVTVNKGASPNNGSIPASSINSTATTPVINTQPANTSACAGSPVSFSVAATAAGSTLTYQWQERVGSGGFVTLSNGGIYSGATSATLTISSPTTAMNNNHYRVIVTNCPRTTTSNSAILSVNASPVNPGNPVAAANPACGSTTLNTMTAPAGVTYYWQGNNSSGISTTNPTSATFALNASGTYYVRARNNSSGCWSANSGSVAVTINAAPTATITGSTTICRGSSTTISIALTGTSPWALSWSDGSTTTNVTNIATSPYMFSVSPTSTTTYSVSAVSDASCSGTTSGSAVVTVTTAVSGTRTWNGSVSSNWDLGCNWTPNVVPTASDDVVIPTGRPNYPALNSNSACNNIDLQSGTVSINGYTLTINGVITRNSPGTGTLTGSSSSNLTINGSGNAGTLYFTQASDVTRKIHILTLNRSTGSGGVILGNNLIIGGSTSAQLNIIDGIFDVGNNQLTFHTGNVPIAAGGGDRISVGSGATIQFGLPGNLGGNAFTLPNNTFAAQVLFSNLIINRTNPISFSNQDITLTGSLTLTNGVLDIAGRNLIFQNGNTPIVRTNGTLTVSGGANLTFGTNGNTGGSAFTIPDGTFTTAPTFTNLTLNRLNSLGLGNQNITLTGALNLTAGILSTNTSKVIFSTTATSPAEVSTARIIGEAEMASRSIGTGTINFLGANISANASNNIGNVLINRKTGPTGISTVDAYTSIASLWDINVSNQPATGGGRNVSFSWLSDLDNGKNISAMQVWRQESAPSWQPVGSTQTVANTTLRTTTSVNTTQFSKWTVSDNVNPLPVELLHFKAQAVQNAVYLEWNTVSETDNDYFGLERSADGKYFEEIARVRGAGTSRKLNSYQYSDQKPLSGVTYYRLKQSDFDGKNQYSTIIAVQTIRQVPEYIIPNPTSPSLIKILTNNSSYEHTYSVSVREITGKLVYQQSHAPDSEGLIRIGLKSVSFIPGYHIVTITSPEGTSHHKLLIQ</sequence>
<evidence type="ECO:0000313" key="2">
    <source>
        <dbReference type="EMBL" id="QHT70939.1"/>
    </source>
</evidence>
<accession>A0A6C0GS94</accession>
<dbReference type="InterPro" id="IPR036179">
    <property type="entry name" value="Ig-like_dom_sf"/>
</dbReference>
<dbReference type="KEGG" id="rhoz:GXP67_31980"/>
<proteinExistence type="predicted"/>
<dbReference type="Pfam" id="PF19081">
    <property type="entry name" value="Ig_7"/>
    <property type="match status" value="1"/>
</dbReference>
<dbReference type="AlphaFoldDB" id="A0A6C0GS94"/>
<dbReference type="Gene3D" id="2.60.40.10">
    <property type="entry name" value="Immunoglobulins"/>
    <property type="match status" value="1"/>
</dbReference>
<dbReference type="EMBL" id="CP048222">
    <property type="protein sequence ID" value="QHT70939.1"/>
    <property type="molecule type" value="Genomic_DNA"/>
</dbReference>
<organism evidence="2 3">
    <name type="scientific">Rhodocytophaga rosea</name>
    <dbReference type="NCBI Taxonomy" id="2704465"/>
    <lineage>
        <taxon>Bacteria</taxon>
        <taxon>Pseudomonadati</taxon>
        <taxon>Bacteroidota</taxon>
        <taxon>Cytophagia</taxon>
        <taxon>Cytophagales</taxon>
        <taxon>Rhodocytophagaceae</taxon>
        <taxon>Rhodocytophaga</taxon>
    </lineage>
</organism>
<feature type="domain" description="Ig-like" evidence="1">
    <location>
        <begin position="233"/>
        <end position="326"/>
    </location>
</feature>
<protein>
    <recommendedName>
        <fullName evidence="1">Ig-like domain-containing protein</fullName>
    </recommendedName>
</protein>
<dbReference type="RefSeq" id="WP_162446882.1">
    <property type="nucleotide sequence ID" value="NZ_CP048222.1"/>
</dbReference>
<dbReference type="InterPro" id="IPR007110">
    <property type="entry name" value="Ig-like_dom"/>
</dbReference>
<dbReference type="Proteomes" id="UP000480178">
    <property type="component" value="Chromosome"/>
</dbReference>
<evidence type="ECO:0000259" key="1">
    <source>
        <dbReference type="PROSITE" id="PS50835"/>
    </source>
</evidence>
<keyword evidence="3" id="KW-1185">Reference proteome</keyword>
<gene>
    <name evidence="2" type="ORF">GXP67_31980</name>
</gene>